<feature type="transmembrane region" description="Helical" evidence="6">
    <location>
        <begin position="173"/>
        <end position="194"/>
    </location>
</feature>
<evidence type="ECO:0000313" key="8">
    <source>
        <dbReference type="Proteomes" id="UP000799536"/>
    </source>
</evidence>
<dbReference type="GO" id="GO:0071944">
    <property type="term" value="C:cell periphery"/>
    <property type="evidence" value="ECO:0007669"/>
    <property type="project" value="UniProtKB-ARBA"/>
</dbReference>
<evidence type="ECO:0000256" key="6">
    <source>
        <dbReference type="SAM" id="Phobius"/>
    </source>
</evidence>
<feature type="compositionally biased region" description="Pro residues" evidence="5">
    <location>
        <begin position="147"/>
        <end position="160"/>
    </location>
</feature>
<keyword evidence="4 6" id="KW-0472">Membrane</keyword>
<feature type="compositionally biased region" description="Basic and acidic residues" evidence="5">
    <location>
        <begin position="287"/>
        <end position="296"/>
    </location>
</feature>
<dbReference type="AlphaFoldDB" id="A0A9P4JJQ3"/>
<evidence type="ECO:0000256" key="5">
    <source>
        <dbReference type="SAM" id="MobiDB-lite"/>
    </source>
</evidence>
<gene>
    <name evidence="7" type="ORF">GQ43DRAFT_474987</name>
</gene>
<evidence type="ECO:0000256" key="2">
    <source>
        <dbReference type="ARBA" id="ARBA00022692"/>
    </source>
</evidence>
<evidence type="ECO:0000313" key="7">
    <source>
        <dbReference type="EMBL" id="KAF2197952.1"/>
    </source>
</evidence>
<protein>
    <recommendedName>
        <fullName evidence="9">Mid2 domain-containing protein</fullName>
    </recommendedName>
</protein>
<reference evidence="7" key="1">
    <citation type="journal article" date="2020" name="Stud. Mycol.">
        <title>101 Dothideomycetes genomes: a test case for predicting lifestyles and emergence of pathogens.</title>
        <authorList>
            <person name="Haridas S."/>
            <person name="Albert R."/>
            <person name="Binder M."/>
            <person name="Bloem J."/>
            <person name="Labutti K."/>
            <person name="Salamov A."/>
            <person name="Andreopoulos B."/>
            <person name="Baker S."/>
            <person name="Barry K."/>
            <person name="Bills G."/>
            <person name="Bluhm B."/>
            <person name="Cannon C."/>
            <person name="Castanera R."/>
            <person name="Culley D."/>
            <person name="Daum C."/>
            <person name="Ezra D."/>
            <person name="Gonzalez J."/>
            <person name="Henrissat B."/>
            <person name="Kuo A."/>
            <person name="Liang C."/>
            <person name="Lipzen A."/>
            <person name="Lutzoni F."/>
            <person name="Magnuson J."/>
            <person name="Mondo S."/>
            <person name="Nolan M."/>
            <person name="Ohm R."/>
            <person name="Pangilinan J."/>
            <person name="Park H.-J."/>
            <person name="Ramirez L."/>
            <person name="Alfaro M."/>
            <person name="Sun H."/>
            <person name="Tritt A."/>
            <person name="Yoshinaga Y."/>
            <person name="Zwiers L.-H."/>
            <person name="Turgeon B."/>
            <person name="Goodwin S."/>
            <person name="Spatafora J."/>
            <person name="Crous P."/>
            <person name="Grigoriev I."/>
        </authorList>
    </citation>
    <scope>NUCLEOTIDE SEQUENCE</scope>
    <source>
        <strain evidence="7">ATCC 74209</strain>
    </source>
</reference>
<dbReference type="OrthoDB" id="5390143at2759"/>
<feature type="region of interest" description="Disordered" evidence="5">
    <location>
        <begin position="109"/>
        <end position="166"/>
    </location>
</feature>
<comment type="caution">
    <text evidence="7">The sequence shown here is derived from an EMBL/GenBank/DDBJ whole genome shotgun (WGS) entry which is preliminary data.</text>
</comment>
<evidence type="ECO:0000256" key="3">
    <source>
        <dbReference type="ARBA" id="ARBA00022989"/>
    </source>
</evidence>
<keyword evidence="3 6" id="KW-1133">Transmembrane helix</keyword>
<evidence type="ECO:0000256" key="4">
    <source>
        <dbReference type="ARBA" id="ARBA00023136"/>
    </source>
</evidence>
<proteinExistence type="predicted"/>
<dbReference type="EMBL" id="ML994183">
    <property type="protein sequence ID" value="KAF2197952.1"/>
    <property type="molecule type" value="Genomic_DNA"/>
</dbReference>
<sequence>MNFINPPPFGTVGDFSRNPIYPEGSTLNIQWTEGNQGKPVSITLYQLNGTQWLDPFEYIVQNTVDVTSFRWIVATSKNLTFSNMFYMSVFENGKLTGDANSHYFNISSANTNVKPSSSPPSTKTSTSPTSTPPISSSSISTPASTPTNPPSSSQPPPPPTAASSNSFPTGAKIGIGVGIPVALILGIAAGFMLFRRRRKAEDKSGEVPAPVVAGPPGAAYSQHYGGAHQDGNYYDPVKPYHRSERSYGGGAAENVRTVRTVGPVEMESHEQAKYEMGKENNIMGPRGDGRHELPTG</sequence>
<evidence type="ECO:0008006" key="9">
    <source>
        <dbReference type="Google" id="ProtNLM"/>
    </source>
</evidence>
<feature type="region of interest" description="Disordered" evidence="5">
    <location>
        <begin position="245"/>
        <end position="296"/>
    </location>
</feature>
<feature type="compositionally biased region" description="Basic and acidic residues" evidence="5">
    <location>
        <begin position="266"/>
        <end position="278"/>
    </location>
</feature>
<dbReference type="InterPro" id="IPR051694">
    <property type="entry name" value="Immunoregulatory_rcpt-like"/>
</dbReference>
<accession>A0A9P4JJQ3</accession>
<keyword evidence="2 6" id="KW-0812">Transmembrane</keyword>
<dbReference type="GO" id="GO:0016020">
    <property type="term" value="C:membrane"/>
    <property type="evidence" value="ECO:0007669"/>
    <property type="project" value="UniProtKB-SubCell"/>
</dbReference>
<name>A0A9P4JJQ3_9PLEO</name>
<dbReference type="PANTHER" id="PTHR15549:SF30">
    <property type="entry name" value="MID2 DOMAIN-CONTAINING PROTEIN"/>
    <property type="match status" value="1"/>
</dbReference>
<organism evidence="7 8">
    <name type="scientific">Delitschia confertaspora ATCC 74209</name>
    <dbReference type="NCBI Taxonomy" id="1513339"/>
    <lineage>
        <taxon>Eukaryota</taxon>
        <taxon>Fungi</taxon>
        <taxon>Dikarya</taxon>
        <taxon>Ascomycota</taxon>
        <taxon>Pezizomycotina</taxon>
        <taxon>Dothideomycetes</taxon>
        <taxon>Pleosporomycetidae</taxon>
        <taxon>Pleosporales</taxon>
        <taxon>Delitschiaceae</taxon>
        <taxon>Delitschia</taxon>
    </lineage>
</organism>
<dbReference type="PANTHER" id="PTHR15549">
    <property type="entry name" value="PAIRED IMMUNOGLOBULIN-LIKE TYPE 2 RECEPTOR"/>
    <property type="match status" value="1"/>
</dbReference>
<evidence type="ECO:0000256" key="1">
    <source>
        <dbReference type="ARBA" id="ARBA00004167"/>
    </source>
</evidence>
<dbReference type="Proteomes" id="UP000799536">
    <property type="component" value="Unassembled WGS sequence"/>
</dbReference>
<comment type="subcellular location">
    <subcellularLocation>
        <location evidence="1">Membrane</location>
        <topology evidence="1">Single-pass membrane protein</topology>
    </subcellularLocation>
</comment>
<keyword evidence="8" id="KW-1185">Reference proteome</keyword>
<feature type="compositionally biased region" description="Low complexity" evidence="5">
    <location>
        <begin position="115"/>
        <end position="146"/>
    </location>
</feature>